<dbReference type="Pfam" id="PF02845">
    <property type="entry name" value="CUE"/>
    <property type="match status" value="1"/>
</dbReference>
<dbReference type="EMBL" id="JAXCGZ010005733">
    <property type="protein sequence ID" value="KAK7080972.1"/>
    <property type="molecule type" value="Genomic_DNA"/>
</dbReference>
<dbReference type="AlphaFoldDB" id="A0AAN8XCS7"/>
<feature type="compositionally biased region" description="Basic and acidic residues" evidence="1">
    <location>
        <begin position="825"/>
        <end position="842"/>
    </location>
</feature>
<dbReference type="SMART" id="SM00546">
    <property type="entry name" value="CUE"/>
    <property type="match status" value="1"/>
</dbReference>
<keyword evidence="4" id="KW-1185">Reference proteome</keyword>
<feature type="domain" description="CUE" evidence="2">
    <location>
        <begin position="464"/>
        <end position="507"/>
    </location>
</feature>
<dbReference type="InterPro" id="IPR041800">
    <property type="entry name" value="ASCC2_CUE"/>
</dbReference>
<dbReference type="PROSITE" id="PS51140">
    <property type="entry name" value="CUE"/>
    <property type="match status" value="1"/>
</dbReference>
<dbReference type="GO" id="GO:0006355">
    <property type="term" value="P:regulation of DNA-templated transcription"/>
    <property type="evidence" value="ECO:0007669"/>
    <property type="project" value="TreeGrafter"/>
</dbReference>
<reference evidence="3 4" key="1">
    <citation type="submission" date="2023-11" db="EMBL/GenBank/DDBJ databases">
        <title>Halocaridina rubra genome assembly.</title>
        <authorList>
            <person name="Smith C."/>
        </authorList>
    </citation>
    <scope>NUCLEOTIDE SEQUENCE [LARGE SCALE GENOMIC DNA]</scope>
    <source>
        <strain evidence="3">EP-1</strain>
        <tissue evidence="3">Whole</tissue>
    </source>
</reference>
<feature type="region of interest" description="Disordered" evidence="1">
    <location>
        <begin position="427"/>
        <end position="450"/>
    </location>
</feature>
<feature type="compositionally biased region" description="Low complexity" evidence="1">
    <location>
        <begin position="806"/>
        <end position="816"/>
    </location>
</feature>
<feature type="compositionally biased region" description="Acidic residues" evidence="1">
    <location>
        <begin position="665"/>
        <end position="677"/>
    </location>
</feature>
<evidence type="ECO:0000259" key="2">
    <source>
        <dbReference type="PROSITE" id="PS51140"/>
    </source>
</evidence>
<dbReference type="PANTHER" id="PTHR21494">
    <property type="entry name" value="ACTIVATING SIGNAL COINTEGRATOR 1 COMPLEX SUBUNIT 2 ASC-1 COMPLEX SUBUNIT P100"/>
    <property type="match status" value="1"/>
</dbReference>
<dbReference type="SUPFAM" id="SSF46934">
    <property type="entry name" value="UBA-like"/>
    <property type="match status" value="1"/>
</dbReference>
<feature type="region of interest" description="Disordered" evidence="1">
    <location>
        <begin position="642"/>
        <end position="873"/>
    </location>
</feature>
<name>A0AAN8XCS7_HALRR</name>
<feature type="compositionally biased region" description="Basic and acidic residues" evidence="1">
    <location>
        <begin position="678"/>
        <end position="693"/>
    </location>
</feature>
<protein>
    <submittedName>
        <fullName evidence="3">Activating signal cointegrator 1 complex subunit 2</fullName>
    </submittedName>
</protein>
<dbReference type="GO" id="GO:0043130">
    <property type="term" value="F:ubiquitin binding"/>
    <property type="evidence" value="ECO:0007669"/>
    <property type="project" value="InterPro"/>
</dbReference>
<proteinExistence type="predicted"/>
<dbReference type="InterPro" id="IPR052586">
    <property type="entry name" value="ASCC2"/>
</dbReference>
<comment type="caution">
    <text evidence="3">The sequence shown here is derived from an EMBL/GenBank/DDBJ whole genome shotgun (WGS) entry which is preliminary data.</text>
</comment>
<feature type="compositionally biased region" description="Basic and acidic residues" evidence="1">
    <location>
        <begin position="430"/>
        <end position="444"/>
    </location>
</feature>
<dbReference type="PANTHER" id="PTHR21494:SF0">
    <property type="entry name" value="ACTIVATING SIGNAL COINTEGRATOR 1 COMPLEX SUBUNIT 2"/>
    <property type="match status" value="1"/>
</dbReference>
<dbReference type="Proteomes" id="UP001381693">
    <property type="component" value="Unassembled WGS sequence"/>
</dbReference>
<accession>A0AAN8XCS7</accession>
<dbReference type="CDD" id="cd14364">
    <property type="entry name" value="CUE_ASCC2"/>
    <property type="match status" value="1"/>
</dbReference>
<organism evidence="3 4">
    <name type="scientific">Halocaridina rubra</name>
    <name type="common">Hawaiian red shrimp</name>
    <dbReference type="NCBI Taxonomy" id="373956"/>
    <lineage>
        <taxon>Eukaryota</taxon>
        <taxon>Metazoa</taxon>
        <taxon>Ecdysozoa</taxon>
        <taxon>Arthropoda</taxon>
        <taxon>Crustacea</taxon>
        <taxon>Multicrustacea</taxon>
        <taxon>Malacostraca</taxon>
        <taxon>Eumalacostraca</taxon>
        <taxon>Eucarida</taxon>
        <taxon>Decapoda</taxon>
        <taxon>Pleocyemata</taxon>
        <taxon>Caridea</taxon>
        <taxon>Atyoidea</taxon>
        <taxon>Atyidae</taxon>
        <taxon>Halocaridina</taxon>
    </lineage>
</organism>
<evidence type="ECO:0000313" key="4">
    <source>
        <dbReference type="Proteomes" id="UP001381693"/>
    </source>
</evidence>
<evidence type="ECO:0000313" key="3">
    <source>
        <dbReference type="EMBL" id="KAK7080972.1"/>
    </source>
</evidence>
<dbReference type="Gene3D" id="1.10.8.10">
    <property type="entry name" value="DNA helicase RuvA subunit, C-terminal domain"/>
    <property type="match status" value="1"/>
</dbReference>
<dbReference type="InterPro" id="IPR009060">
    <property type="entry name" value="UBA-like_sf"/>
</dbReference>
<sequence length="873" mass="99669">MSGGAIPKGYVRPKIVEEVYFSDPLDAKTVTVNQDGVERKVQALHKGWVEKRTFMRYVPPPFDENGMYPPGAQEMWLESMEYYEEDLRFLLRLQHHRFWSQVVYNEDVHKCLNSYLMQAQRSYDEDLLDSFSEPVVESIHNLVLLVFLRMSTHKESKEDYITPSVFGEILYDNFVFDICKILDICVLYGPQNQQLISKMIGNIFTNQKNYYSDLADTIPTFISALGNMEEQLGVAEKDGPLALSSLRGQMALSDVHNMSIFLNDMLSTLLAFFTCHSPARRYFCDVSFDVRLSACYERVIPAMMDILGEQEGDPREQLWMTSLLKRIDISRRLLLKMFRLLLDSKCFEPLKTSEKPNVLLIGECVEKFVQVISTCAGDKIFIVDYSSVYPLADDIEYFKQLDGDITGLDFIKDAVTTARNEMGLLSSLEHSNKDDSQSKEKTSPDESGMNGYVETGSAIPSDIELSSLVSHVQDLLPDLGEGFIQQCLMYYNYSTEAVINAVLEGSLPPSLVNLDRSAPAVKEPTPQIQALPSDTEEKSTLQRDFMDRANVYSNDEFDVFSRKEVDRSKIHKGKKSNKFLKEKLDENERGRLKQIARQYEESGGTSIYEDELKYEDETHRAWDYDDEYDDTYDDYDVGTIDVNPENLKRRPGIIGAGRLNAPLDESSDSTEGSDEEKLEVKPKPAEQINKDDGGAAQKSFYHRGGARPKNMGGTRGVQRIIQKAPSKPDKDKDKKSTPTPERENREEKPQPKPDQFCENPEAVRQRAEQRRLDREGYRHRGYHGRDTGSQENSYGNSGYTSKPRVSSSSNKNSGKGWRQGYSGDDGDRQRYHGGKYKEDSNHGKAQSQQHRHKMTHKNEYKRQGAQAKFNRNN</sequence>
<feature type="compositionally biased region" description="Basic and acidic residues" evidence="1">
    <location>
        <begin position="761"/>
        <end position="788"/>
    </location>
</feature>
<feature type="compositionally biased region" description="Basic and acidic residues" evidence="1">
    <location>
        <begin position="726"/>
        <end position="751"/>
    </location>
</feature>
<evidence type="ECO:0000256" key="1">
    <source>
        <dbReference type="SAM" id="MobiDB-lite"/>
    </source>
</evidence>
<gene>
    <name evidence="3" type="primary">ASCC2</name>
    <name evidence="3" type="ORF">SK128_023108</name>
</gene>
<feature type="compositionally biased region" description="Polar residues" evidence="1">
    <location>
        <begin position="789"/>
        <end position="805"/>
    </location>
</feature>
<dbReference type="InterPro" id="IPR003892">
    <property type="entry name" value="CUE"/>
</dbReference>